<dbReference type="EMBL" id="AEUP01000018">
    <property type="protein sequence ID" value="EGE48422.1"/>
    <property type="molecule type" value="Genomic_DNA"/>
</dbReference>
<evidence type="ECO:0000313" key="1">
    <source>
        <dbReference type="EMBL" id="EGE48422.1"/>
    </source>
</evidence>
<evidence type="ECO:0000313" key="2">
    <source>
        <dbReference type="Proteomes" id="UP000018454"/>
    </source>
</evidence>
<protein>
    <submittedName>
        <fullName evidence="1">Uncharacterized protein</fullName>
    </submittedName>
</protein>
<comment type="caution">
    <text evidence="1">The sequence shown here is derived from an EMBL/GenBank/DDBJ whole genome shotgun (WGS) entry which is preliminary data.</text>
</comment>
<reference evidence="1 2" key="1">
    <citation type="journal article" date="2011" name="Science">
        <title>Drosophila microbiome modulates host developmental and metabolic homeostasis via insulin signaling.</title>
        <authorList>
            <person name="Shin S.C."/>
            <person name="Kim S.H."/>
            <person name="You H."/>
            <person name="Kim B."/>
            <person name="Kim A.C."/>
            <person name="Lee K.A."/>
            <person name="Yoon J.H."/>
            <person name="Ryu J.H."/>
            <person name="Lee W.J."/>
        </authorList>
    </citation>
    <scope>NUCLEOTIDE SEQUENCE [LARGE SCALE GENOMIC DNA]</scope>
    <source>
        <strain evidence="1 2">DM001</strain>
    </source>
</reference>
<proteinExistence type="predicted"/>
<name>F1YS87_9PROT</name>
<dbReference type="OrthoDB" id="6400380at2"/>
<gene>
    <name evidence="1" type="ORF">APO_0777</name>
</gene>
<sequence length="154" mass="17257">MTELKRIISVLSNQGVFGGLQVSTGNPVEYYPAKDTAPVRVTKLELHAFSAPEGDEYKIIEKESDAAFSIVNLSFSEDGKWKLNDGQNIVWASIEDQEFLEAVDKNEISFAKGDILLCRVLVQQWQTDQGLKSETKILKVLEHRSAARQISLPF</sequence>
<dbReference type="AlphaFoldDB" id="F1YS87"/>
<dbReference type="RefSeq" id="WP_006115852.1">
    <property type="nucleotide sequence ID" value="NZ_AEUP01000018.1"/>
</dbReference>
<accession>F1YS87</accession>
<organism evidence="1 2">
    <name type="scientific">Acetobacter pomorum DM001</name>
    <dbReference type="NCBI Taxonomy" id="945681"/>
    <lineage>
        <taxon>Bacteria</taxon>
        <taxon>Pseudomonadati</taxon>
        <taxon>Pseudomonadota</taxon>
        <taxon>Alphaproteobacteria</taxon>
        <taxon>Acetobacterales</taxon>
        <taxon>Acetobacteraceae</taxon>
        <taxon>Acetobacter</taxon>
    </lineage>
</organism>
<dbReference type="Proteomes" id="UP000018454">
    <property type="component" value="Unassembled WGS sequence"/>
</dbReference>